<dbReference type="Gene3D" id="3.30.1490.110">
    <property type="match status" value="1"/>
</dbReference>
<feature type="domain" description="SHS2" evidence="7">
    <location>
        <begin position="23"/>
        <end position="209"/>
    </location>
</feature>
<keyword evidence="4 5" id="KW-0131">Cell cycle</keyword>
<reference evidence="8 9" key="1">
    <citation type="submission" date="2020-09" db="EMBL/GenBank/DDBJ databases">
        <authorList>
            <person name="Yoon J.-W."/>
        </authorList>
    </citation>
    <scope>NUCLEOTIDE SEQUENCE [LARGE SCALE GENOMIC DNA]</scope>
    <source>
        <strain evidence="8 9">KMU-140</strain>
    </source>
</reference>
<dbReference type="InterPro" id="IPR003494">
    <property type="entry name" value="SHS2_FtsA"/>
</dbReference>
<dbReference type="GO" id="GO:0051301">
    <property type="term" value="P:cell division"/>
    <property type="evidence" value="ECO:0007669"/>
    <property type="project" value="UniProtKB-KW"/>
</dbReference>
<gene>
    <name evidence="5 8" type="primary">ftsA</name>
    <name evidence="8" type="ORF">IB285_09510</name>
</gene>
<protein>
    <recommendedName>
        <fullName evidence="5 6">Cell division protein FtsA</fullName>
    </recommendedName>
</protein>
<dbReference type="CDD" id="cd24048">
    <property type="entry name" value="ASKHA_NBD_FtsA"/>
    <property type="match status" value="1"/>
</dbReference>
<dbReference type="PANTHER" id="PTHR32432">
    <property type="entry name" value="CELL DIVISION PROTEIN FTSA-RELATED"/>
    <property type="match status" value="1"/>
</dbReference>
<keyword evidence="3 5" id="KW-0472">Membrane</keyword>
<dbReference type="InterPro" id="IPR050696">
    <property type="entry name" value="FtsA/MreB"/>
</dbReference>
<organism evidence="8 9">
    <name type="scientific">Erythrobacter rubeus</name>
    <dbReference type="NCBI Taxonomy" id="2760803"/>
    <lineage>
        <taxon>Bacteria</taxon>
        <taxon>Pseudomonadati</taxon>
        <taxon>Pseudomonadota</taxon>
        <taxon>Alphaproteobacteria</taxon>
        <taxon>Sphingomonadales</taxon>
        <taxon>Erythrobacteraceae</taxon>
        <taxon>Erythrobacter/Porphyrobacter group</taxon>
        <taxon>Erythrobacter</taxon>
    </lineage>
</organism>
<dbReference type="HAMAP" id="MF_02033">
    <property type="entry name" value="FtsA"/>
    <property type="match status" value="1"/>
</dbReference>
<evidence type="ECO:0000256" key="1">
    <source>
        <dbReference type="ARBA" id="ARBA00022475"/>
    </source>
</evidence>
<keyword evidence="2 5" id="KW-0132">Cell division</keyword>
<comment type="function">
    <text evidence="5 6">Cell division protein that is involved in the assembly of the Z ring. May serve as a membrane anchor for the Z ring.</text>
</comment>
<proteinExistence type="inferred from homology"/>
<dbReference type="SMART" id="SM00842">
    <property type="entry name" value="FtsA"/>
    <property type="match status" value="1"/>
</dbReference>
<dbReference type="InterPro" id="IPR020823">
    <property type="entry name" value="Cell_div_FtsA"/>
</dbReference>
<evidence type="ECO:0000256" key="4">
    <source>
        <dbReference type="ARBA" id="ARBA00023306"/>
    </source>
</evidence>
<dbReference type="Gene3D" id="3.30.420.40">
    <property type="match status" value="1"/>
</dbReference>
<evidence type="ECO:0000259" key="7">
    <source>
        <dbReference type="SMART" id="SM00842"/>
    </source>
</evidence>
<evidence type="ECO:0000256" key="2">
    <source>
        <dbReference type="ARBA" id="ARBA00022618"/>
    </source>
</evidence>
<evidence type="ECO:0000256" key="6">
    <source>
        <dbReference type="PIRNR" id="PIRNR003101"/>
    </source>
</evidence>
<keyword evidence="9" id="KW-1185">Reference proteome</keyword>
<evidence type="ECO:0000256" key="3">
    <source>
        <dbReference type="ARBA" id="ARBA00023136"/>
    </source>
</evidence>
<dbReference type="PIRSF" id="PIRSF003101">
    <property type="entry name" value="FtsA"/>
    <property type="match status" value="1"/>
</dbReference>
<dbReference type="RefSeq" id="WP_190787946.1">
    <property type="nucleotide sequence ID" value="NZ_JACXLC010000001.1"/>
</dbReference>
<dbReference type="Pfam" id="PF02491">
    <property type="entry name" value="SHS2_FTSA"/>
    <property type="match status" value="1"/>
</dbReference>
<dbReference type="Proteomes" id="UP000635384">
    <property type="component" value="Unassembled WGS sequence"/>
</dbReference>
<keyword evidence="1 5" id="KW-1003">Cell membrane</keyword>
<dbReference type="Pfam" id="PF14450">
    <property type="entry name" value="FtsA"/>
    <property type="match status" value="1"/>
</dbReference>
<dbReference type="PANTHER" id="PTHR32432:SF4">
    <property type="entry name" value="CELL DIVISION PROTEIN FTSA"/>
    <property type="match status" value="1"/>
</dbReference>
<dbReference type="NCBIfam" id="TIGR01174">
    <property type="entry name" value="ftsA"/>
    <property type="match status" value="1"/>
</dbReference>
<comment type="caution">
    <text evidence="8">The sequence shown here is derived from an EMBL/GenBank/DDBJ whole genome shotgun (WGS) entry which is preliminary data.</text>
</comment>
<evidence type="ECO:0000313" key="8">
    <source>
        <dbReference type="EMBL" id="MBD2842492.1"/>
    </source>
</evidence>
<evidence type="ECO:0000256" key="5">
    <source>
        <dbReference type="HAMAP-Rule" id="MF_02033"/>
    </source>
</evidence>
<sequence>MPNSRTGPRTKTPPSKARLAKVFGAVNIGSFRISAMIMGETETGDLLVLGSGHRASAGVKRGYVTDMRAATYAIRDAVERAEKSAGQSVQSVWIACSGAGLESTVSKVEIEIGGRRIEEEDVEHLLIAARDTIQPDGRTVLHAQPAHYTLDGAHGVANPRGLHSERLGVDVHVMLADGAPVRNLMEAVQSAHLEVEGVVAAPLAAGYACLSEEERDLGVALVEIGSDVTNVSVFAGGMLLGLRAAAIGSGDITDAVASAFGIRRFQAERLKCVSGSAIASPSDHREMIPVNGPNDGWEEGKSGPVARGADDKNRIARAELVSVVTQQLSELTREIGKSLKEMGFSGSRAGQVVLTGGGAELAGLAEFTQSALGMPVRIGRAPSLTGLPEAHATPGFATLAGLCLYAADDPVDIRAIGGRYNEAHGFSPSAPGTFAVGRLFRALKEYF</sequence>
<accession>A0ABR8KP75</accession>
<dbReference type="InterPro" id="IPR043129">
    <property type="entry name" value="ATPase_NBD"/>
</dbReference>
<name>A0ABR8KP75_9SPHN</name>
<comment type="subunit">
    <text evidence="5">Self-interacts. Interacts with FtsZ.</text>
</comment>
<dbReference type="SUPFAM" id="SSF53067">
    <property type="entry name" value="Actin-like ATPase domain"/>
    <property type="match status" value="2"/>
</dbReference>
<dbReference type="EMBL" id="JACXLC010000001">
    <property type="protein sequence ID" value="MBD2842492.1"/>
    <property type="molecule type" value="Genomic_DNA"/>
</dbReference>
<comment type="similarity">
    <text evidence="5 6">Belongs to the FtsA/MreB family.</text>
</comment>
<comment type="subcellular location">
    <subcellularLocation>
        <location evidence="5">Cell membrane</location>
        <topology evidence="5">Peripheral membrane protein</topology>
        <orientation evidence="5">Cytoplasmic side</orientation>
    </subcellularLocation>
    <text evidence="5">Localizes to the Z ring in an FtsZ-dependent manner. Targeted to the membrane through a conserved C-terminal amphipathic helix.</text>
</comment>
<evidence type="ECO:0000313" key="9">
    <source>
        <dbReference type="Proteomes" id="UP000635384"/>
    </source>
</evidence>